<gene>
    <name evidence="1" type="ORF">NQ318_003761</name>
</gene>
<sequence>MLDVNLDSVVKVFWSLEEVPQVKVQTPEEKLFEDVFIETHTRNEEGRYVVQLPFREKPPELNESYCGALRRFVYLENRLIKNPALYEQYSSFMRDYCDSGHMSLISSDAEPEEVYYIPQHCVLKPKTSSTKLSLVFNASAKTSEVGLIDRPCTKRNVLSELARVYDPLGFLTPLTLLAKCLMSDAWRLGLAWDEPLPLSLSEKWSRYKDELQFVSTFSAE</sequence>
<dbReference type="Proteomes" id="UP001162162">
    <property type="component" value="Unassembled WGS sequence"/>
</dbReference>
<proteinExistence type="predicted"/>
<accession>A0AAV8YIL5</accession>
<name>A0AAV8YIL5_9CUCU</name>
<evidence type="ECO:0000313" key="1">
    <source>
        <dbReference type="EMBL" id="KAJ8951063.1"/>
    </source>
</evidence>
<evidence type="ECO:0000313" key="2">
    <source>
        <dbReference type="Proteomes" id="UP001162162"/>
    </source>
</evidence>
<dbReference type="InterPro" id="IPR008042">
    <property type="entry name" value="Retrotrans_Pao"/>
</dbReference>
<reference evidence="1" key="1">
    <citation type="journal article" date="2023" name="Insect Mol. Biol.">
        <title>Genome sequencing provides insights into the evolution of gene families encoding plant cell wall-degrading enzymes in longhorned beetles.</title>
        <authorList>
            <person name="Shin N.R."/>
            <person name="Okamura Y."/>
            <person name="Kirsch R."/>
            <person name="Pauchet Y."/>
        </authorList>
    </citation>
    <scope>NUCLEOTIDE SEQUENCE</scope>
    <source>
        <strain evidence="1">AMC_N1</strain>
    </source>
</reference>
<keyword evidence="2" id="KW-1185">Reference proteome</keyword>
<comment type="caution">
    <text evidence="1">The sequence shown here is derived from an EMBL/GenBank/DDBJ whole genome shotgun (WGS) entry which is preliminary data.</text>
</comment>
<dbReference type="Pfam" id="PF05380">
    <property type="entry name" value="Peptidase_A17"/>
    <property type="match status" value="1"/>
</dbReference>
<dbReference type="PANTHER" id="PTHR47331">
    <property type="entry name" value="PHD-TYPE DOMAIN-CONTAINING PROTEIN"/>
    <property type="match status" value="1"/>
</dbReference>
<protein>
    <submittedName>
        <fullName evidence="1">Uncharacterized protein</fullName>
    </submittedName>
</protein>
<dbReference type="EMBL" id="JAPWTK010000090">
    <property type="protein sequence ID" value="KAJ8951063.1"/>
    <property type="molecule type" value="Genomic_DNA"/>
</dbReference>
<dbReference type="AlphaFoldDB" id="A0AAV8YIL5"/>
<organism evidence="1 2">
    <name type="scientific">Aromia moschata</name>
    <dbReference type="NCBI Taxonomy" id="1265417"/>
    <lineage>
        <taxon>Eukaryota</taxon>
        <taxon>Metazoa</taxon>
        <taxon>Ecdysozoa</taxon>
        <taxon>Arthropoda</taxon>
        <taxon>Hexapoda</taxon>
        <taxon>Insecta</taxon>
        <taxon>Pterygota</taxon>
        <taxon>Neoptera</taxon>
        <taxon>Endopterygota</taxon>
        <taxon>Coleoptera</taxon>
        <taxon>Polyphaga</taxon>
        <taxon>Cucujiformia</taxon>
        <taxon>Chrysomeloidea</taxon>
        <taxon>Cerambycidae</taxon>
        <taxon>Cerambycinae</taxon>
        <taxon>Callichromatini</taxon>
        <taxon>Aromia</taxon>
    </lineage>
</organism>